<dbReference type="OrthoDB" id="3517458at2"/>
<feature type="non-terminal residue" evidence="1">
    <location>
        <position position="79"/>
    </location>
</feature>
<reference evidence="1 2" key="1">
    <citation type="submission" date="2019-04" db="EMBL/GenBank/DDBJ databases">
        <title>Herbidospora sp. NEAU-GS14.nov., a novel actinomycete isolated from soil.</title>
        <authorList>
            <person name="Han L."/>
        </authorList>
    </citation>
    <scope>NUCLEOTIDE SEQUENCE [LARGE SCALE GENOMIC DNA]</scope>
    <source>
        <strain evidence="1 2">NEAU-GS14</strain>
    </source>
</reference>
<evidence type="ECO:0000313" key="2">
    <source>
        <dbReference type="Proteomes" id="UP000308705"/>
    </source>
</evidence>
<organism evidence="1 2">
    <name type="scientific">Herbidospora galbida</name>
    <dbReference type="NCBI Taxonomy" id="2575442"/>
    <lineage>
        <taxon>Bacteria</taxon>
        <taxon>Bacillati</taxon>
        <taxon>Actinomycetota</taxon>
        <taxon>Actinomycetes</taxon>
        <taxon>Streptosporangiales</taxon>
        <taxon>Streptosporangiaceae</taxon>
        <taxon>Herbidospora</taxon>
    </lineage>
</organism>
<keyword evidence="2" id="KW-1185">Reference proteome</keyword>
<dbReference type="RefSeq" id="WP_137251198.1">
    <property type="nucleotide sequence ID" value="NZ_SZQA01000049.1"/>
</dbReference>
<comment type="caution">
    <text evidence="1">The sequence shown here is derived from an EMBL/GenBank/DDBJ whole genome shotgun (WGS) entry which is preliminary data.</text>
</comment>
<gene>
    <name evidence="1" type="ORF">FDA94_34195</name>
</gene>
<dbReference type="EMBL" id="SZQA01000049">
    <property type="protein sequence ID" value="TKK81045.1"/>
    <property type="molecule type" value="Genomic_DNA"/>
</dbReference>
<evidence type="ECO:0000313" key="1">
    <source>
        <dbReference type="EMBL" id="TKK81045.1"/>
    </source>
</evidence>
<protein>
    <submittedName>
        <fullName evidence="1">Uncharacterized protein</fullName>
    </submittedName>
</protein>
<proteinExistence type="predicted"/>
<accession>A0A4U3LXP5</accession>
<dbReference type="Proteomes" id="UP000308705">
    <property type="component" value="Unassembled WGS sequence"/>
</dbReference>
<sequence>MTLTRDESAMWAWAAGRAVAARDVPASGAEAAAWTVRGWAEIALGCALLGPAAFDGLDAVVQATGVRHGGPAADRLRAL</sequence>
<name>A0A4U3LXP5_9ACTN</name>
<dbReference type="AlphaFoldDB" id="A0A4U3LXP5"/>